<accession>A0A8T8WBG2</accession>
<feature type="compositionally biased region" description="Basic and acidic residues" evidence="1">
    <location>
        <begin position="1"/>
        <end position="14"/>
    </location>
</feature>
<dbReference type="Pfam" id="PF09622">
    <property type="entry name" value="DUF2391"/>
    <property type="match status" value="1"/>
</dbReference>
<dbReference type="Proteomes" id="UP000826254">
    <property type="component" value="Chromosome"/>
</dbReference>
<gene>
    <name evidence="3" type="ORF">K6T50_12845</name>
</gene>
<dbReference type="KEGG" id="hmp:K6T50_12845"/>
<evidence type="ECO:0000256" key="2">
    <source>
        <dbReference type="SAM" id="Phobius"/>
    </source>
</evidence>
<dbReference type="AlphaFoldDB" id="A0A8T8WBG2"/>
<feature type="region of interest" description="Disordered" evidence="1">
    <location>
        <begin position="1"/>
        <end position="36"/>
    </location>
</feature>
<name>A0A8T8WBG2_9EURY</name>
<proteinExistence type="predicted"/>
<protein>
    <submittedName>
        <fullName evidence="3">DUF2391 family protein</fullName>
    </submittedName>
</protein>
<dbReference type="InterPro" id="IPR024464">
    <property type="entry name" value="DUF2391"/>
</dbReference>
<organism evidence="3 4">
    <name type="scientific">Halobaculum magnesiiphilum</name>
    <dbReference type="NCBI Taxonomy" id="1017351"/>
    <lineage>
        <taxon>Archaea</taxon>
        <taxon>Methanobacteriati</taxon>
        <taxon>Methanobacteriota</taxon>
        <taxon>Stenosarchaea group</taxon>
        <taxon>Halobacteria</taxon>
        <taxon>Halobacteriales</taxon>
        <taxon>Haloferacaceae</taxon>
        <taxon>Halobaculum</taxon>
    </lineage>
</organism>
<dbReference type="GeneID" id="67179045"/>
<evidence type="ECO:0000256" key="1">
    <source>
        <dbReference type="SAM" id="MobiDB-lite"/>
    </source>
</evidence>
<keyword evidence="2" id="KW-0472">Membrane</keyword>
<reference evidence="3 4" key="1">
    <citation type="journal article" date="2021" name="Int. J. Syst. Evol. Microbiol.">
        <title>Halobaculum halophilum sp. nov. and Halobaculum salinum sp. nov., isolated from salt lake and saline soil.</title>
        <authorList>
            <person name="Cui H.L."/>
            <person name="Shi X.W."/>
            <person name="Yin X.M."/>
            <person name="Yang X.Y."/>
            <person name="Hou J."/>
            <person name="Zhu L."/>
        </authorList>
    </citation>
    <scope>NUCLEOTIDE SEQUENCE [LARGE SCALE GENOMIC DNA]</scope>
    <source>
        <strain evidence="3 4">NBRC 109044</strain>
    </source>
</reference>
<feature type="transmembrane region" description="Helical" evidence="2">
    <location>
        <begin position="122"/>
        <end position="141"/>
    </location>
</feature>
<feature type="transmembrane region" description="Helical" evidence="2">
    <location>
        <begin position="161"/>
        <end position="182"/>
    </location>
</feature>
<feature type="compositionally biased region" description="Acidic residues" evidence="1">
    <location>
        <begin position="15"/>
        <end position="25"/>
    </location>
</feature>
<keyword evidence="2" id="KW-1133">Transmembrane helix</keyword>
<feature type="transmembrane region" description="Helical" evidence="2">
    <location>
        <begin position="90"/>
        <end position="110"/>
    </location>
</feature>
<feature type="transmembrane region" description="Helical" evidence="2">
    <location>
        <begin position="188"/>
        <end position="211"/>
    </location>
</feature>
<sequence length="213" mass="22162">MTDSDAPGRRHDDGGVPDDDGDAPNEPDPTGATEPTVEDLIEDLETLEGVVDDTDERRKVREAMRTARTLSPPRSSVFGKVVRGFDRGDIAEAFLGSVLFGVPMLVEGGTTEVGAYLAANPAYLVGTAVVTVLLVVGIIYVADFQDVRVHRPILGVVPRRLVGVLGVAALTAVLGLTAWGRVDWADPAVTLGSVLVAAVPMAVGAALGDLLPG</sequence>
<keyword evidence="2" id="KW-0812">Transmembrane</keyword>
<dbReference type="RefSeq" id="WP_222606977.1">
    <property type="nucleotide sequence ID" value="NZ_CP081958.1"/>
</dbReference>
<evidence type="ECO:0000313" key="4">
    <source>
        <dbReference type="Proteomes" id="UP000826254"/>
    </source>
</evidence>
<dbReference type="EMBL" id="CP081958">
    <property type="protein sequence ID" value="QZP37165.1"/>
    <property type="molecule type" value="Genomic_DNA"/>
</dbReference>
<keyword evidence="4" id="KW-1185">Reference proteome</keyword>
<evidence type="ECO:0000313" key="3">
    <source>
        <dbReference type="EMBL" id="QZP37165.1"/>
    </source>
</evidence>